<dbReference type="Proteomes" id="UP000521922">
    <property type="component" value="Unassembled WGS sequence"/>
</dbReference>
<proteinExistence type="predicted"/>
<evidence type="ECO:0000256" key="1">
    <source>
        <dbReference type="SAM" id="MobiDB-lite"/>
    </source>
</evidence>
<dbReference type="AlphaFoldDB" id="A0A7Y9DN61"/>
<evidence type="ECO:0000313" key="3">
    <source>
        <dbReference type="Proteomes" id="UP000521922"/>
    </source>
</evidence>
<feature type="compositionally biased region" description="Basic and acidic residues" evidence="1">
    <location>
        <begin position="40"/>
        <end position="54"/>
    </location>
</feature>
<keyword evidence="3" id="KW-1185">Reference proteome</keyword>
<reference evidence="2 3" key="1">
    <citation type="submission" date="2020-07" db="EMBL/GenBank/DDBJ databases">
        <title>Sequencing the genomes of 1000 actinobacteria strains.</title>
        <authorList>
            <person name="Klenk H.-P."/>
        </authorList>
    </citation>
    <scope>NUCLEOTIDE SEQUENCE [LARGE SCALE GENOMIC DNA]</scope>
    <source>
        <strain evidence="2 3">DSM 7487</strain>
    </source>
</reference>
<feature type="region of interest" description="Disordered" evidence="1">
    <location>
        <begin position="34"/>
        <end position="54"/>
    </location>
</feature>
<comment type="caution">
    <text evidence="2">The sequence shown here is derived from an EMBL/GenBank/DDBJ whole genome shotgun (WGS) entry which is preliminary data.</text>
</comment>
<sequence length="54" mass="6178">MRDEVFFEVAHLHGDETLLRARHREDERLHLGGTVVVDSPHGDPGRVVDLTHRP</sequence>
<evidence type="ECO:0000313" key="2">
    <source>
        <dbReference type="EMBL" id="NYD23687.1"/>
    </source>
</evidence>
<accession>A0A7Y9DN61</accession>
<organism evidence="2 3">
    <name type="scientific">Kineococcus aurantiacus</name>
    <dbReference type="NCBI Taxonomy" id="37633"/>
    <lineage>
        <taxon>Bacteria</taxon>
        <taxon>Bacillati</taxon>
        <taxon>Actinomycetota</taxon>
        <taxon>Actinomycetes</taxon>
        <taxon>Kineosporiales</taxon>
        <taxon>Kineosporiaceae</taxon>
        <taxon>Kineococcus</taxon>
    </lineage>
</organism>
<gene>
    <name evidence="2" type="ORF">BJ968_003227</name>
</gene>
<dbReference type="RefSeq" id="WP_179753583.1">
    <property type="nucleotide sequence ID" value="NZ_BAAAGN010000046.1"/>
</dbReference>
<name>A0A7Y9DN61_9ACTN</name>
<protein>
    <submittedName>
        <fullName evidence="2">Uncharacterized protein</fullName>
    </submittedName>
</protein>
<dbReference type="EMBL" id="JACCBB010000001">
    <property type="protein sequence ID" value="NYD23687.1"/>
    <property type="molecule type" value="Genomic_DNA"/>
</dbReference>